<gene>
    <name evidence="1" type="ORF">MILVUS5_LOCUS9214</name>
</gene>
<accession>A0ACB0J4T0</accession>
<dbReference type="Proteomes" id="UP001177021">
    <property type="component" value="Unassembled WGS sequence"/>
</dbReference>
<evidence type="ECO:0000313" key="1">
    <source>
        <dbReference type="EMBL" id="CAJ2639136.1"/>
    </source>
</evidence>
<name>A0ACB0J4T0_TRIPR</name>
<sequence>MAAESNWSELPKDLLYLIWQQIDNETDLIRFRSICSHWRSSSIPPIQHSNILLSKFPHLKFPFNFSKCSYFLIKQPPQQQQIALFRPWLIRVTQNLSGKTKLSEFPLLPFDLTPPFQFSLDLNRFSLLHLGTNFIIDFKEYMFPKKVVAVTPLILAILLDNNHLVLLRSGDECWTDLLSSIQDICVFNGWIYAVEVGGKTAKIGPEDLSVQLVVNRVLGRPGDIKFLVESEGELLLVDIEENFYFDSSLEYTFEDALTIHVFRIDEKVKEWVELTSLRDKILFLGYGCSFSVSASDISAVKGNCVIFMDDVFENSRICDNGMCVFDLDQGQLSPLSDYPYYLKLFRPPPN</sequence>
<protein>
    <submittedName>
        <fullName evidence="1">Uncharacterized protein</fullName>
    </submittedName>
</protein>
<dbReference type="EMBL" id="CASHSV030000024">
    <property type="protein sequence ID" value="CAJ2639136.1"/>
    <property type="molecule type" value="Genomic_DNA"/>
</dbReference>
<comment type="caution">
    <text evidence="1">The sequence shown here is derived from an EMBL/GenBank/DDBJ whole genome shotgun (WGS) entry which is preliminary data.</text>
</comment>
<proteinExistence type="predicted"/>
<keyword evidence="2" id="KW-1185">Reference proteome</keyword>
<reference evidence="1" key="1">
    <citation type="submission" date="2023-10" db="EMBL/GenBank/DDBJ databases">
        <authorList>
            <person name="Rodriguez Cubillos JULIANA M."/>
            <person name="De Vega J."/>
        </authorList>
    </citation>
    <scope>NUCLEOTIDE SEQUENCE</scope>
</reference>
<evidence type="ECO:0000313" key="2">
    <source>
        <dbReference type="Proteomes" id="UP001177021"/>
    </source>
</evidence>
<organism evidence="1 2">
    <name type="scientific">Trifolium pratense</name>
    <name type="common">Red clover</name>
    <dbReference type="NCBI Taxonomy" id="57577"/>
    <lineage>
        <taxon>Eukaryota</taxon>
        <taxon>Viridiplantae</taxon>
        <taxon>Streptophyta</taxon>
        <taxon>Embryophyta</taxon>
        <taxon>Tracheophyta</taxon>
        <taxon>Spermatophyta</taxon>
        <taxon>Magnoliopsida</taxon>
        <taxon>eudicotyledons</taxon>
        <taxon>Gunneridae</taxon>
        <taxon>Pentapetalae</taxon>
        <taxon>rosids</taxon>
        <taxon>fabids</taxon>
        <taxon>Fabales</taxon>
        <taxon>Fabaceae</taxon>
        <taxon>Papilionoideae</taxon>
        <taxon>50 kb inversion clade</taxon>
        <taxon>NPAAA clade</taxon>
        <taxon>Hologalegina</taxon>
        <taxon>IRL clade</taxon>
        <taxon>Trifolieae</taxon>
        <taxon>Trifolium</taxon>
    </lineage>
</organism>